<proteinExistence type="predicted"/>
<dbReference type="InterPro" id="IPR029526">
    <property type="entry name" value="PGBD"/>
</dbReference>
<dbReference type="PANTHER" id="PTHR46599:SF3">
    <property type="entry name" value="PIGGYBAC TRANSPOSABLE ELEMENT-DERIVED PROTEIN 4"/>
    <property type="match status" value="1"/>
</dbReference>
<reference evidence="2 3" key="1">
    <citation type="journal article" date="2021" name="Elife">
        <title>Chloroplast acquisition without the gene transfer in kleptoplastic sea slugs, Plakobranchus ocellatus.</title>
        <authorList>
            <person name="Maeda T."/>
            <person name="Takahashi S."/>
            <person name="Yoshida T."/>
            <person name="Shimamura S."/>
            <person name="Takaki Y."/>
            <person name="Nagai Y."/>
            <person name="Toyoda A."/>
            <person name="Suzuki Y."/>
            <person name="Arimoto A."/>
            <person name="Ishii H."/>
            <person name="Satoh N."/>
            <person name="Nishiyama T."/>
            <person name="Hasebe M."/>
            <person name="Maruyama T."/>
            <person name="Minagawa J."/>
            <person name="Obokata J."/>
            <person name="Shigenobu S."/>
        </authorList>
    </citation>
    <scope>NUCLEOTIDE SEQUENCE [LARGE SCALE GENOMIC DNA]</scope>
</reference>
<accession>A0AAV3YR87</accession>
<name>A0AAV3YR87_9GAST</name>
<evidence type="ECO:0000259" key="1">
    <source>
        <dbReference type="Pfam" id="PF13843"/>
    </source>
</evidence>
<dbReference type="EMBL" id="BLXT01001423">
    <property type="protein sequence ID" value="GFN85573.1"/>
    <property type="molecule type" value="Genomic_DNA"/>
</dbReference>
<dbReference type="Proteomes" id="UP000735302">
    <property type="component" value="Unassembled WGS sequence"/>
</dbReference>
<dbReference type="AlphaFoldDB" id="A0AAV3YR87"/>
<sequence length="234" mass="27076">MFTCQRFQDIFHTMLHVGNPDAEGKEKIEPFINMILSNFQREFYPFEEVSIDEMVVGFKGRWLFKQFNASKPKKYHIKTFGLCDAATGYVLNIQTYFGGDTSYKPECDPDGSHAVKIFETLPTPLGTGHKIFADRFYTTRVLIDYILQKKQYYTGTVNLNRKGFPEEIKDLKLEHRQMKWFAKEDEAILCVAFRDKKAKKNVVMASTDATVATIKKKDVVKPLVIDTYNHKMNG</sequence>
<evidence type="ECO:0000313" key="2">
    <source>
        <dbReference type="EMBL" id="GFN85573.1"/>
    </source>
</evidence>
<dbReference type="Pfam" id="PF13843">
    <property type="entry name" value="DDE_Tnp_1_7"/>
    <property type="match status" value="1"/>
</dbReference>
<keyword evidence="3" id="KW-1185">Reference proteome</keyword>
<feature type="domain" description="PiggyBac transposable element-derived protein" evidence="1">
    <location>
        <begin position="3"/>
        <end position="233"/>
    </location>
</feature>
<dbReference type="PANTHER" id="PTHR46599">
    <property type="entry name" value="PIGGYBAC TRANSPOSABLE ELEMENT-DERIVED PROTEIN 4"/>
    <property type="match status" value="1"/>
</dbReference>
<organism evidence="2 3">
    <name type="scientific">Plakobranchus ocellatus</name>
    <dbReference type="NCBI Taxonomy" id="259542"/>
    <lineage>
        <taxon>Eukaryota</taxon>
        <taxon>Metazoa</taxon>
        <taxon>Spiralia</taxon>
        <taxon>Lophotrochozoa</taxon>
        <taxon>Mollusca</taxon>
        <taxon>Gastropoda</taxon>
        <taxon>Heterobranchia</taxon>
        <taxon>Euthyneura</taxon>
        <taxon>Panpulmonata</taxon>
        <taxon>Sacoglossa</taxon>
        <taxon>Placobranchoidea</taxon>
        <taxon>Plakobranchidae</taxon>
        <taxon>Plakobranchus</taxon>
    </lineage>
</organism>
<gene>
    <name evidence="2" type="ORF">PoB_001207900</name>
</gene>
<comment type="caution">
    <text evidence="2">The sequence shown here is derived from an EMBL/GenBank/DDBJ whole genome shotgun (WGS) entry which is preliminary data.</text>
</comment>
<protein>
    <submittedName>
        <fullName evidence="2">PiggyBac transposable element-derived protein 4-like</fullName>
    </submittedName>
</protein>
<feature type="non-terminal residue" evidence="2">
    <location>
        <position position="234"/>
    </location>
</feature>
<evidence type="ECO:0000313" key="3">
    <source>
        <dbReference type="Proteomes" id="UP000735302"/>
    </source>
</evidence>